<reference evidence="3 4" key="1">
    <citation type="submission" date="2021-06" db="EMBL/GenBank/DDBJ databases">
        <title>Caerostris extrusa draft genome.</title>
        <authorList>
            <person name="Kono N."/>
            <person name="Arakawa K."/>
        </authorList>
    </citation>
    <scope>NUCLEOTIDE SEQUENCE [LARGE SCALE GENOMIC DNA]</scope>
</reference>
<dbReference type="EMBL" id="BPLR01004545">
    <property type="protein sequence ID" value="GIX95641.1"/>
    <property type="molecule type" value="Genomic_DNA"/>
</dbReference>
<dbReference type="Proteomes" id="UP001054945">
    <property type="component" value="Unassembled WGS sequence"/>
</dbReference>
<feature type="region of interest" description="Disordered" evidence="1">
    <location>
        <begin position="48"/>
        <end position="83"/>
    </location>
</feature>
<dbReference type="SUPFAM" id="SSF46785">
    <property type="entry name" value="Winged helix' DNA-binding domain"/>
    <property type="match status" value="1"/>
</dbReference>
<dbReference type="Pfam" id="PF02186">
    <property type="entry name" value="TFIIE_beta"/>
    <property type="match status" value="1"/>
</dbReference>
<protein>
    <submittedName>
        <fullName evidence="3">General transcription factor IIE subunit 2</fullName>
    </submittedName>
</protein>
<dbReference type="InterPro" id="IPR003166">
    <property type="entry name" value="TFIIE_bsu_DNA-bd"/>
</dbReference>
<feature type="domain" description="TFIIE beta" evidence="2">
    <location>
        <begin position="97"/>
        <end position="135"/>
    </location>
</feature>
<evidence type="ECO:0000259" key="2">
    <source>
        <dbReference type="Pfam" id="PF02186"/>
    </source>
</evidence>
<evidence type="ECO:0000313" key="3">
    <source>
        <dbReference type="EMBL" id="GIX95641.1"/>
    </source>
</evidence>
<proteinExistence type="predicted"/>
<organism evidence="3 4">
    <name type="scientific">Caerostris extrusa</name>
    <name type="common">Bark spider</name>
    <name type="synonym">Caerostris bankana</name>
    <dbReference type="NCBI Taxonomy" id="172846"/>
    <lineage>
        <taxon>Eukaryota</taxon>
        <taxon>Metazoa</taxon>
        <taxon>Ecdysozoa</taxon>
        <taxon>Arthropoda</taxon>
        <taxon>Chelicerata</taxon>
        <taxon>Arachnida</taxon>
        <taxon>Araneae</taxon>
        <taxon>Araneomorphae</taxon>
        <taxon>Entelegynae</taxon>
        <taxon>Araneoidea</taxon>
        <taxon>Araneidae</taxon>
        <taxon>Caerostris</taxon>
    </lineage>
</organism>
<dbReference type="InterPro" id="IPR036388">
    <property type="entry name" value="WH-like_DNA-bd_sf"/>
</dbReference>
<sequence>MQKRRSQIFILSSSEYRNLLSVEREILVSTTMDPALLREREAFKKRALSNPVVEKKKEKNVSEPPKKKPKAPSQPKQQKDFNYKTHSGGVLSIILVFLAKIVKHMKQRHLNGDSYPLSLEEILDETNQLDVGIRQKIDLLNE</sequence>
<dbReference type="GO" id="GO:0006367">
    <property type="term" value="P:transcription initiation at RNA polymerase II promoter"/>
    <property type="evidence" value="ECO:0007669"/>
    <property type="project" value="InterPro"/>
</dbReference>
<dbReference type="AlphaFoldDB" id="A0AAV4PEU0"/>
<accession>A0AAV4PEU0</accession>
<feature type="non-terminal residue" evidence="3">
    <location>
        <position position="142"/>
    </location>
</feature>
<feature type="compositionally biased region" description="Basic and acidic residues" evidence="1">
    <location>
        <begin position="53"/>
        <end position="66"/>
    </location>
</feature>
<gene>
    <name evidence="3" type="primary">GTF2E2</name>
    <name evidence="3" type="ORF">CEXT_402301</name>
</gene>
<dbReference type="InterPro" id="IPR036390">
    <property type="entry name" value="WH_DNA-bd_sf"/>
</dbReference>
<keyword evidence="4" id="KW-1185">Reference proteome</keyword>
<comment type="caution">
    <text evidence="3">The sequence shown here is derived from an EMBL/GenBank/DDBJ whole genome shotgun (WGS) entry which is preliminary data.</text>
</comment>
<name>A0AAV4PEU0_CAEEX</name>
<evidence type="ECO:0000256" key="1">
    <source>
        <dbReference type="SAM" id="MobiDB-lite"/>
    </source>
</evidence>
<dbReference type="Gene3D" id="1.10.10.10">
    <property type="entry name" value="Winged helix-like DNA-binding domain superfamily/Winged helix DNA-binding domain"/>
    <property type="match status" value="1"/>
</dbReference>
<evidence type="ECO:0000313" key="4">
    <source>
        <dbReference type="Proteomes" id="UP001054945"/>
    </source>
</evidence>